<feature type="compositionally biased region" description="Polar residues" evidence="1">
    <location>
        <begin position="13"/>
        <end position="29"/>
    </location>
</feature>
<sequence length="78" mass="8795">EPEVQQQQQQLQYNSGSQTLLSPSYQQTGGYDRQDHGYLEGQQNGPEVQQPDNAYRSGDDAYQHLSGLNPKEEDGIVR</sequence>
<proteinExistence type="predicted"/>
<dbReference type="EMBL" id="JAXLQG010000050">
    <property type="protein sequence ID" value="KAK5527502.1"/>
    <property type="molecule type" value="Genomic_DNA"/>
</dbReference>
<reference evidence="2 3" key="1">
    <citation type="submission" date="2023-06" db="EMBL/GenBank/DDBJ databases">
        <title>Black Yeasts Isolated from many extreme environments.</title>
        <authorList>
            <person name="Coleine C."/>
            <person name="Stajich J.E."/>
            <person name="Selbmann L."/>
        </authorList>
    </citation>
    <scope>NUCLEOTIDE SEQUENCE [LARGE SCALE GENOMIC DNA]</scope>
    <source>
        <strain evidence="2 3">CCFEE 5887</strain>
    </source>
</reference>
<evidence type="ECO:0000313" key="2">
    <source>
        <dbReference type="EMBL" id="KAK5527502.1"/>
    </source>
</evidence>
<evidence type="ECO:0000313" key="3">
    <source>
        <dbReference type="Proteomes" id="UP001345827"/>
    </source>
</evidence>
<feature type="compositionally biased region" description="Polar residues" evidence="1">
    <location>
        <begin position="41"/>
        <end position="52"/>
    </location>
</feature>
<accession>A0AAV9PUJ4</accession>
<evidence type="ECO:0000256" key="1">
    <source>
        <dbReference type="SAM" id="MobiDB-lite"/>
    </source>
</evidence>
<feature type="compositionally biased region" description="Low complexity" evidence="1">
    <location>
        <begin position="1"/>
        <end position="12"/>
    </location>
</feature>
<organism evidence="2 3">
    <name type="scientific">Vermiconidia calcicola</name>
    <dbReference type="NCBI Taxonomy" id="1690605"/>
    <lineage>
        <taxon>Eukaryota</taxon>
        <taxon>Fungi</taxon>
        <taxon>Dikarya</taxon>
        <taxon>Ascomycota</taxon>
        <taxon>Pezizomycotina</taxon>
        <taxon>Dothideomycetes</taxon>
        <taxon>Dothideomycetidae</taxon>
        <taxon>Mycosphaerellales</taxon>
        <taxon>Extremaceae</taxon>
        <taxon>Vermiconidia</taxon>
    </lineage>
</organism>
<gene>
    <name evidence="2" type="ORF">LTR25_011134</name>
</gene>
<feature type="region of interest" description="Disordered" evidence="1">
    <location>
        <begin position="1"/>
        <end position="78"/>
    </location>
</feature>
<dbReference type="Proteomes" id="UP001345827">
    <property type="component" value="Unassembled WGS sequence"/>
</dbReference>
<comment type="caution">
    <text evidence="2">The sequence shown here is derived from an EMBL/GenBank/DDBJ whole genome shotgun (WGS) entry which is preliminary data.</text>
</comment>
<protein>
    <submittedName>
        <fullName evidence="2">Uncharacterized protein</fullName>
    </submittedName>
</protein>
<keyword evidence="3" id="KW-1185">Reference proteome</keyword>
<dbReference type="AlphaFoldDB" id="A0AAV9PUJ4"/>
<feature type="non-terminal residue" evidence="2">
    <location>
        <position position="1"/>
    </location>
</feature>
<name>A0AAV9PUJ4_9PEZI</name>